<name>A0A9W5UWN7_9ACTN</name>
<dbReference type="GO" id="GO:0071949">
    <property type="term" value="F:FAD binding"/>
    <property type="evidence" value="ECO:0007669"/>
    <property type="project" value="InterPro"/>
</dbReference>
<organism evidence="2 3">
    <name type="scientific">Micromonospora sediminimaris</name>
    <dbReference type="NCBI Taxonomy" id="547162"/>
    <lineage>
        <taxon>Bacteria</taxon>
        <taxon>Bacillati</taxon>
        <taxon>Actinomycetota</taxon>
        <taxon>Actinomycetes</taxon>
        <taxon>Micromonosporales</taxon>
        <taxon>Micromonosporaceae</taxon>
        <taxon>Micromonospora</taxon>
    </lineage>
</organism>
<dbReference type="Proteomes" id="UP000607311">
    <property type="component" value="Unassembled WGS sequence"/>
</dbReference>
<evidence type="ECO:0000313" key="3">
    <source>
        <dbReference type="Proteomes" id="UP000607311"/>
    </source>
</evidence>
<sequence length="386" mass="41701">MSVWELVVIGGGPAGLSAAAVAARRGVRTLVVERAAHPRYKTCGGGLIGTSLAAVAGRIEVPAHDTVDRVTFTLDGRSGFTRRHGAGPLVSMVRREEFDDRLRAAAVAAGAEVRERATVRSVEQDPDVVRLRLADGELLLARTVIGADGSSGVSGRHVGVRHRQVDLGLELELPVPPAEQARWRSRVLLDWGPLPGSYAWVFPKGDRLTVGVIAGRGEGERTREYLRRFVDRLGLAHVSPIHDSGHLTRCRTDDSPLRRGRVLVVGDAAGLLEPWTREGISYALRSGELAGAAVAGADLAGYERSVTERLVPAMRAGQRLLDVFSQRPALCHRLLATPPGWRAFTRFCLGRAEFDELLGRVPVRAALALADRLPAPRRRVAARLSD</sequence>
<dbReference type="SUPFAM" id="SSF51905">
    <property type="entry name" value="FAD/NAD(P)-binding domain"/>
    <property type="match status" value="1"/>
</dbReference>
<proteinExistence type="predicted"/>
<dbReference type="Gene3D" id="3.50.50.60">
    <property type="entry name" value="FAD/NAD(P)-binding domain"/>
    <property type="match status" value="1"/>
</dbReference>
<dbReference type="Pfam" id="PF01494">
    <property type="entry name" value="FAD_binding_3"/>
    <property type="match status" value="1"/>
</dbReference>
<dbReference type="InterPro" id="IPR002938">
    <property type="entry name" value="FAD-bd"/>
</dbReference>
<evidence type="ECO:0000313" key="2">
    <source>
        <dbReference type="EMBL" id="GIJ36451.1"/>
    </source>
</evidence>
<dbReference type="AlphaFoldDB" id="A0A9W5UWN7"/>
<dbReference type="RefSeq" id="WP_093405546.1">
    <property type="nucleotide sequence ID" value="NZ_BOPD01000050.1"/>
</dbReference>
<gene>
    <name evidence="2" type="ORF">Vse01_55990</name>
</gene>
<dbReference type="PANTHER" id="PTHR42685">
    <property type="entry name" value="GERANYLGERANYL DIPHOSPHATE REDUCTASE"/>
    <property type="match status" value="1"/>
</dbReference>
<comment type="caution">
    <text evidence="2">The sequence shown here is derived from an EMBL/GenBank/DDBJ whole genome shotgun (WGS) entry which is preliminary data.</text>
</comment>
<dbReference type="PANTHER" id="PTHR42685:SF22">
    <property type="entry name" value="CONDITIONED MEDIUM FACTOR RECEPTOR 1"/>
    <property type="match status" value="1"/>
</dbReference>
<evidence type="ECO:0000259" key="1">
    <source>
        <dbReference type="Pfam" id="PF01494"/>
    </source>
</evidence>
<dbReference type="InterPro" id="IPR050407">
    <property type="entry name" value="Geranylgeranyl_reductase"/>
</dbReference>
<keyword evidence="3" id="KW-1185">Reference proteome</keyword>
<dbReference type="PRINTS" id="PR00420">
    <property type="entry name" value="RNGMNOXGNASE"/>
</dbReference>
<dbReference type="GO" id="GO:0016628">
    <property type="term" value="F:oxidoreductase activity, acting on the CH-CH group of donors, NAD or NADP as acceptor"/>
    <property type="evidence" value="ECO:0007669"/>
    <property type="project" value="InterPro"/>
</dbReference>
<accession>A0A9W5UWN7</accession>
<dbReference type="GO" id="GO:0016829">
    <property type="term" value="F:lyase activity"/>
    <property type="evidence" value="ECO:0007669"/>
    <property type="project" value="UniProtKB-KW"/>
</dbReference>
<feature type="domain" description="FAD-binding" evidence="1">
    <location>
        <begin position="7"/>
        <end position="281"/>
    </location>
</feature>
<reference evidence="2" key="1">
    <citation type="submission" date="2021-01" db="EMBL/GenBank/DDBJ databases">
        <title>Whole genome shotgun sequence of Verrucosispora sediminis NBRC 107745.</title>
        <authorList>
            <person name="Komaki H."/>
            <person name="Tamura T."/>
        </authorList>
    </citation>
    <scope>NUCLEOTIDE SEQUENCE</scope>
    <source>
        <strain evidence="2">NBRC 107745</strain>
    </source>
</reference>
<dbReference type="InterPro" id="IPR036188">
    <property type="entry name" value="FAD/NAD-bd_sf"/>
</dbReference>
<dbReference type="InterPro" id="IPR011777">
    <property type="entry name" value="Geranylgeranyl_Rdtase_fam"/>
</dbReference>
<dbReference type="EMBL" id="BOPD01000050">
    <property type="protein sequence ID" value="GIJ36451.1"/>
    <property type="molecule type" value="Genomic_DNA"/>
</dbReference>
<dbReference type="OrthoDB" id="417034at2"/>
<dbReference type="NCBIfam" id="TIGR02032">
    <property type="entry name" value="GG-red-SF"/>
    <property type="match status" value="1"/>
</dbReference>
<keyword evidence="2" id="KW-0456">Lyase</keyword>
<protein>
    <submittedName>
        <fullName evidence="2">Hyaluronate lyase</fullName>
    </submittedName>
</protein>